<feature type="transmembrane region" description="Helical" evidence="1">
    <location>
        <begin position="42"/>
        <end position="66"/>
    </location>
</feature>
<keyword evidence="1" id="KW-0812">Transmembrane</keyword>
<keyword evidence="1" id="KW-1133">Transmembrane helix</keyword>
<comment type="caution">
    <text evidence="2">The sequence shown here is derived from an EMBL/GenBank/DDBJ whole genome shotgun (WGS) entry which is preliminary data.</text>
</comment>
<sequence>MTNRKQILYPQVQLDRNNKLVLRRGRRVFKMKKFIDRTLETAVIASLLFTGFAGVGAIGCWGMEIIELNTNAKIIFSSWYYQKNACLGGMLVSFSTFLGSSLLGASFSIIRDDFHK</sequence>
<protein>
    <submittedName>
        <fullName evidence="2">Uncharacterized protein</fullName>
    </submittedName>
</protein>
<proteinExistence type="predicted"/>
<feature type="transmembrane region" description="Helical" evidence="1">
    <location>
        <begin position="87"/>
        <end position="110"/>
    </location>
</feature>
<keyword evidence="1" id="KW-0472">Membrane</keyword>
<dbReference type="EMBL" id="VJXY01000053">
    <property type="protein sequence ID" value="MBD6620054.1"/>
    <property type="molecule type" value="Genomic_DNA"/>
</dbReference>
<evidence type="ECO:0000256" key="1">
    <source>
        <dbReference type="SAM" id="Phobius"/>
    </source>
</evidence>
<dbReference type="RefSeq" id="WP_191761259.1">
    <property type="nucleotide sequence ID" value="NZ_VJXY01000053.1"/>
</dbReference>
<reference evidence="2" key="1">
    <citation type="submission" date="2019-07" db="EMBL/GenBank/DDBJ databases">
        <title>Toxilogical consequences of a new and cryptic species of cyanobacteria (Komarekiella delphini-convector) recovered from the epidermis of a bottlenose dolphin and 1500 ft. in the air.</title>
        <authorList>
            <person name="Brown A.O."/>
            <person name="Dvorak P."/>
            <person name="Villanueva C.D."/>
            <person name="Foss A.J."/>
            <person name="Garvey A.D."/>
            <person name="Gibson Q.A."/>
            <person name="Johansen J.R."/>
            <person name="Casamatta D.A."/>
        </authorList>
    </citation>
    <scope>NUCLEOTIDE SEQUENCE</scope>
    <source>
        <strain evidence="2">SJRDD-AB1</strain>
    </source>
</reference>
<evidence type="ECO:0000313" key="3">
    <source>
        <dbReference type="Proteomes" id="UP001165986"/>
    </source>
</evidence>
<gene>
    <name evidence="2" type="ORF">FNW02_30725</name>
</gene>
<dbReference type="AlphaFoldDB" id="A0AA40VUC9"/>
<accession>A0AA40VUC9</accession>
<dbReference type="Proteomes" id="UP001165986">
    <property type="component" value="Unassembled WGS sequence"/>
</dbReference>
<evidence type="ECO:0000313" key="2">
    <source>
        <dbReference type="EMBL" id="MBD6620054.1"/>
    </source>
</evidence>
<organism evidence="2 3">
    <name type="scientific">Komarekiella delphini-convector SJRDD-AB1</name>
    <dbReference type="NCBI Taxonomy" id="2593771"/>
    <lineage>
        <taxon>Bacteria</taxon>
        <taxon>Bacillati</taxon>
        <taxon>Cyanobacteriota</taxon>
        <taxon>Cyanophyceae</taxon>
        <taxon>Nostocales</taxon>
        <taxon>Nostocaceae</taxon>
        <taxon>Komarekiella</taxon>
        <taxon>Komarekiella delphini-convector</taxon>
    </lineage>
</organism>
<keyword evidence="3" id="KW-1185">Reference proteome</keyword>
<name>A0AA40VUC9_9NOST</name>